<name>T1JRS3_TETUR</name>
<dbReference type="HOGENOM" id="CLU_2253452_0_0_1"/>
<keyword evidence="2" id="KW-1185">Reference proteome</keyword>
<dbReference type="EMBL" id="CAEY01000451">
    <property type="status" value="NOT_ANNOTATED_CDS"/>
    <property type="molecule type" value="Genomic_DNA"/>
</dbReference>
<evidence type="ECO:0000313" key="1">
    <source>
        <dbReference type="EnsemblMetazoa" id="tetur01g07940.1"/>
    </source>
</evidence>
<reference evidence="1" key="2">
    <citation type="submission" date="2015-06" db="UniProtKB">
        <authorList>
            <consortium name="EnsemblMetazoa"/>
        </authorList>
    </citation>
    <scope>IDENTIFICATION</scope>
</reference>
<sequence length="104" mass="12229">MGFSASLKFFIAGPYYDPYFDQFIKELPKSNRTKLKATTENKMDYILTLLCIIPVIGVKIRLNDDAFDSIETRFCFIKSFLLKFNRYHHQQHHHITMFSTGNSI</sequence>
<organism evidence="1 2">
    <name type="scientific">Tetranychus urticae</name>
    <name type="common">Two-spotted spider mite</name>
    <dbReference type="NCBI Taxonomy" id="32264"/>
    <lineage>
        <taxon>Eukaryota</taxon>
        <taxon>Metazoa</taxon>
        <taxon>Ecdysozoa</taxon>
        <taxon>Arthropoda</taxon>
        <taxon>Chelicerata</taxon>
        <taxon>Arachnida</taxon>
        <taxon>Acari</taxon>
        <taxon>Acariformes</taxon>
        <taxon>Trombidiformes</taxon>
        <taxon>Prostigmata</taxon>
        <taxon>Eleutherengona</taxon>
        <taxon>Raphignathae</taxon>
        <taxon>Tetranychoidea</taxon>
        <taxon>Tetranychidae</taxon>
        <taxon>Tetranychus</taxon>
    </lineage>
</organism>
<evidence type="ECO:0000313" key="2">
    <source>
        <dbReference type="Proteomes" id="UP000015104"/>
    </source>
</evidence>
<dbReference type="AlphaFoldDB" id="T1JRS3"/>
<dbReference type="Proteomes" id="UP000015104">
    <property type="component" value="Unassembled WGS sequence"/>
</dbReference>
<proteinExistence type="predicted"/>
<reference evidence="2" key="1">
    <citation type="submission" date="2011-08" db="EMBL/GenBank/DDBJ databases">
        <authorList>
            <person name="Rombauts S."/>
        </authorList>
    </citation>
    <scope>NUCLEOTIDE SEQUENCE</scope>
    <source>
        <strain evidence="2">London</strain>
    </source>
</reference>
<protein>
    <submittedName>
        <fullName evidence="1">Uncharacterized protein</fullName>
    </submittedName>
</protein>
<accession>T1JRS3</accession>
<dbReference type="EnsemblMetazoa" id="tetur01g07940.1">
    <property type="protein sequence ID" value="tetur01g07940.1"/>
    <property type="gene ID" value="tetur01g07940"/>
</dbReference>